<feature type="domain" description="PTS EIIC type-3" evidence="10">
    <location>
        <begin position="1"/>
        <end position="375"/>
    </location>
</feature>
<feature type="transmembrane region" description="Helical" evidence="8">
    <location>
        <begin position="282"/>
        <end position="300"/>
    </location>
</feature>
<dbReference type="InterPro" id="IPR004501">
    <property type="entry name" value="PTS_EIIC_3"/>
</dbReference>
<dbReference type="EMBL" id="CP020373">
    <property type="protein sequence ID" value="AZQ11707.1"/>
    <property type="molecule type" value="Genomic_DNA"/>
</dbReference>
<dbReference type="PANTHER" id="PTHR33121">
    <property type="entry name" value="CYCLIC DI-GMP PHOSPHODIESTERASE PDEF"/>
    <property type="match status" value="1"/>
</dbReference>
<dbReference type="InterPro" id="IPR050706">
    <property type="entry name" value="Cyclic-di-GMP_PDE-like"/>
</dbReference>
<feature type="transmembrane region" description="Helical" evidence="8">
    <location>
        <begin position="307"/>
        <end position="326"/>
    </location>
</feature>
<dbReference type="PANTHER" id="PTHR33121:SF70">
    <property type="entry name" value="SIGNALING PROTEIN YKOW"/>
    <property type="match status" value="1"/>
</dbReference>
<dbReference type="Proteomes" id="UP000278437">
    <property type="component" value="Chromosome"/>
</dbReference>
<keyword evidence="7 8" id="KW-0472">Membrane</keyword>
<feature type="transmembrane region" description="Helical" evidence="8">
    <location>
        <begin position="124"/>
        <end position="141"/>
    </location>
</feature>
<dbReference type="InterPro" id="IPR001633">
    <property type="entry name" value="EAL_dom"/>
</dbReference>
<feature type="transmembrane region" description="Helical" evidence="8">
    <location>
        <begin position="85"/>
        <end position="104"/>
    </location>
</feature>
<feature type="transmembrane region" description="Helical" evidence="8">
    <location>
        <begin position="346"/>
        <end position="372"/>
    </location>
</feature>
<proteinExistence type="predicted"/>
<protein>
    <submittedName>
        <fullName evidence="11">Membrane protein YjcC</fullName>
    </submittedName>
</protein>
<dbReference type="SMART" id="SM00052">
    <property type="entry name" value="EAL"/>
    <property type="match status" value="1"/>
</dbReference>
<keyword evidence="2" id="KW-0813">Transport</keyword>
<evidence type="ECO:0000256" key="8">
    <source>
        <dbReference type="SAM" id="Phobius"/>
    </source>
</evidence>
<evidence type="ECO:0000259" key="9">
    <source>
        <dbReference type="PROSITE" id="PS50883"/>
    </source>
</evidence>
<feature type="domain" description="EAL" evidence="9">
    <location>
        <begin position="417"/>
        <end position="668"/>
    </location>
</feature>
<evidence type="ECO:0000256" key="1">
    <source>
        <dbReference type="ARBA" id="ARBA00004651"/>
    </source>
</evidence>
<feature type="transmembrane region" description="Helical" evidence="8">
    <location>
        <begin position="52"/>
        <end position="73"/>
    </location>
</feature>
<evidence type="ECO:0000256" key="7">
    <source>
        <dbReference type="ARBA" id="ARBA00023136"/>
    </source>
</evidence>
<dbReference type="Pfam" id="PF02378">
    <property type="entry name" value="PTS_EIIC"/>
    <property type="match status" value="1"/>
</dbReference>
<keyword evidence="6 8" id="KW-1133">Transmembrane helix</keyword>
<gene>
    <name evidence="11" type="primary">yjcC_2</name>
    <name evidence="11" type="ORF">STH12_02638</name>
</gene>
<dbReference type="PROSITE" id="PS51105">
    <property type="entry name" value="PTS_EIIC_TYPE_3"/>
    <property type="match status" value="1"/>
</dbReference>
<evidence type="ECO:0000256" key="6">
    <source>
        <dbReference type="ARBA" id="ARBA00022989"/>
    </source>
</evidence>
<evidence type="ECO:0000313" key="11">
    <source>
        <dbReference type="EMBL" id="AZQ11707.1"/>
    </source>
</evidence>
<dbReference type="InterPro" id="IPR003352">
    <property type="entry name" value="PTS_EIIC"/>
</dbReference>
<dbReference type="PROSITE" id="PS50883">
    <property type="entry name" value="EAL"/>
    <property type="match status" value="1"/>
</dbReference>
<feature type="transmembrane region" description="Helical" evidence="8">
    <location>
        <begin position="250"/>
        <end position="270"/>
    </location>
</feature>
<reference evidence="12" key="1">
    <citation type="submission" date="2017-03" db="EMBL/GenBank/DDBJ databases">
        <title>Full genome sequence of a non-lethal Shewanella isolate that potentiates virulence of Vibio parahaemolyticus causing acute hepatopancreatic necrosis disease (AHPND) in shrimp.</title>
        <authorList>
            <person name="Prachumwat A."/>
            <person name="Sritunyalucksana K."/>
        </authorList>
    </citation>
    <scope>NUCLEOTIDE SEQUENCE [LARGE SCALE GENOMIC DNA]</scope>
    <source>
        <strain evidence="12">TH2012</strain>
    </source>
</reference>
<feature type="transmembrane region" description="Helical" evidence="8">
    <location>
        <begin position="20"/>
        <end position="40"/>
    </location>
</feature>
<name>A0ABM7DPV0_9GAMM</name>
<keyword evidence="3" id="KW-1003">Cell membrane</keyword>
<sequence length="687" mass="76513">MPGSFQLIDRSFLLAVRESFIALLPFLLINALLALIPVLGDTFTPELAKTDAFLWFGGISATLGHLFPLLAMLSLSYHFAKYLEISPIATATLSLGIVFSLHVHAQQGQVFSDYMIEVLNDPRIVFTPIFATYVLRQFLLLDSLKLVRSTELSNYLQQHINLIVPMVLTFVLVLLVLHGVTLGMQFAGTPLLDAIGEFGALGQVLFRVLVTHLLWCFGVHGDNAYLLLMGSDNGQQLIAPGLTLSQFMDLFVLLGGSGATIPLLIAIFLESRDAQSRNLAKIAAPFSLVNINELLIYGLPIVFNLRMAVPFVVLPCLNVLLAWSVLQTGLMQFDGRPFPWVTPIFLNSWIASGGFGVILLQILLVIIGVFVYRPFIRRYSVFTDTNSFDRELIKRAELQYDIERLSERQYSRNQSETLAASRNLEKTVREVLSGELLIYYQPKLKLPEKKVVGFEALLRLKDAHGQIKGPWFIDAFQKAGFSHVIDRFVITTVAEDLTRWEKMGFQPKVSINLDPNNLNDVQMLDRLRTALGRYAAQIEVEILESAFMKDLDGINKSIEQLQTLGFRFLLDDFGTGFSSLSLLTQIGVDGIKLDRSMLAKAQEDKGRVLYCQVCDLCQNLGFALVAEGVETEAEATFVANAGVGYVQGWLYAKAMPAEIARAYAMLHNDASSDSSEYSADQQGEPWL</sequence>
<dbReference type="Pfam" id="PF00563">
    <property type="entry name" value="EAL"/>
    <property type="match status" value="1"/>
</dbReference>
<evidence type="ECO:0000256" key="3">
    <source>
        <dbReference type="ARBA" id="ARBA00022475"/>
    </source>
</evidence>
<evidence type="ECO:0000256" key="5">
    <source>
        <dbReference type="ARBA" id="ARBA00022692"/>
    </source>
</evidence>
<dbReference type="Gene3D" id="3.20.20.450">
    <property type="entry name" value="EAL domain"/>
    <property type="match status" value="1"/>
</dbReference>
<dbReference type="InterPro" id="IPR035919">
    <property type="entry name" value="EAL_sf"/>
</dbReference>
<keyword evidence="12" id="KW-1185">Reference proteome</keyword>
<feature type="transmembrane region" description="Helical" evidence="8">
    <location>
        <begin position="162"/>
        <end position="184"/>
    </location>
</feature>
<keyword evidence="4" id="KW-0762">Sugar transport</keyword>
<evidence type="ECO:0000256" key="2">
    <source>
        <dbReference type="ARBA" id="ARBA00022448"/>
    </source>
</evidence>
<dbReference type="CDD" id="cd01948">
    <property type="entry name" value="EAL"/>
    <property type="match status" value="1"/>
</dbReference>
<accession>A0ABM7DPV0</accession>
<organism evidence="11 12">
    <name type="scientific">Shewanella khirikhana</name>
    <dbReference type="NCBI Taxonomy" id="1965282"/>
    <lineage>
        <taxon>Bacteria</taxon>
        <taxon>Pseudomonadati</taxon>
        <taxon>Pseudomonadota</taxon>
        <taxon>Gammaproteobacteria</taxon>
        <taxon>Alteromonadales</taxon>
        <taxon>Shewanellaceae</taxon>
        <taxon>Shewanella</taxon>
    </lineage>
</organism>
<evidence type="ECO:0000313" key="12">
    <source>
        <dbReference type="Proteomes" id="UP000278437"/>
    </source>
</evidence>
<keyword evidence="5 8" id="KW-0812">Transmembrane</keyword>
<feature type="transmembrane region" description="Helical" evidence="8">
    <location>
        <begin position="204"/>
        <end position="229"/>
    </location>
</feature>
<evidence type="ECO:0000259" key="10">
    <source>
        <dbReference type="PROSITE" id="PS51105"/>
    </source>
</evidence>
<dbReference type="SUPFAM" id="SSF141868">
    <property type="entry name" value="EAL domain-like"/>
    <property type="match status" value="1"/>
</dbReference>
<evidence type="ECO:0000256" key="4">
    <source>
        <dbReference type="ARBA" id="ARBA00022597"/>
    </source>
</evidence>
<comment type="subcellular location">
    <subcellularLocation>
        <location evidence="1">Cell membrane</location>
        <topology evidence="1">Multi-pass membrane protein</topology>
    </subcellularLocation>
</comment>